<feature type="signal peptide" evidence="2">
    <location>
        <begin position="1"/>
        <end position="20"/>
    </location>
</feature>
<accession>A0A2B4SQ68</accession>
<protein>
    <recommendedName>
        <fullName evidence="5">Fibrinogen C-terminal domain-containing protein</fullName>
    </recommendedName>
</protein>
<evidence type="ECO:0000313" key="4">
    <source>
        <dbReference type="Proteomes" id="UP000225706"/>
    </source>
</evidence>
<name>A0A2B4SQ68_STYPI</name>
<feature type="chain" id="PRO_5012225421" description="Fibrinogen C-terminal domain-containing protein" evidence="2">
    <location>
        <begin position="21"/>
        <end position="297"/>
    </location>
</feature>
<dbReference type="AlphaFoldDB" id="A0A2B4SQ68"/>
<dbReference type="NCBIfam" id="NF040941">
    <property type="entry name" value="GGGWT_bact"/>
    <property type="match status" value="1"/>
</dbReference>
<dbReference type="GO" id="GO:0005615">
    <property type="term" value="C:extracellular space"/>
    <property type="evidence" value="ECO:0007669"/>
    <property type="project" value="TreeGrafter"/>
</dbReference>
<gene>
    <name evidence="3" type="ORF">AWC38_SpisGene4451</name>
</gene>
<dbReference type="PANTHER" id="PTHR16146:SF46">
    <property type="entry name" value="INTELECTIN-1A-RELATED"/>
    <property type="match status" value="1"/>
</dbReference>
<dbReference type="Gene3D" id="2.60.120.1000">
    <property type="match status" value="1"/>
</dbReference>
<dbReference type="Proteomes" id="UP000225706">
    <property type="component" value="Unassembled WGS sequence"/>
</dbReference>
<evidence type="ECO:0000256" key="2">
    <source>
        <dbReference type="SAM" id="SignalP"/>
    </source>
</evidence>
<sequence length="297" mass="33154">MRLLLVLAIVLINTVLFTSAGKKNKCGPMVKEHNCECKAKSEGQLKMEGGKLLMCDGSEYKALQFEMPSKNSRANPAYSCKEIKDEDTAAEDGIYWLTFKSDPAVFPVYCDMSNGGWTMIFKAVSGAKENAFNAYNSGETLAENDMSALDVTTKTGDYKSRIILNWAEFSISEAKVVLYEGNSAVKELFFNAQGSDKLNWFSNDKLKEPYPWTDVKNGEQNSFSIQGLSGRNFFINKSYGGCPNDNGWMAITSTHCSWENRFGEEKNVVLYSKLETYTNWNTADNVGKADVLAVFVR</sequence>
<keyword evidence="2" id="KW-0732">Signal</keyword>
<reference evidence="4" key="1">
    <citation type="journal article" date="2017" name="bioRxiv">
        <title>Comparative analysis of the genomes of Stylophora pistillata and Acropora digitifera provides evidence for extensive differences between species of corals.</title>
        <authorList>
            <person name="Voolstra C.R."/>
            <person name="Li Y."/>
            <person name="Liew Y.J."/>
            <person name="Baumgarten S."/>
            <person name="Zoccola D."/>
            <person name="Flot J.-F."/>
            <person name="Tambutte S."/>
            <person name="Allemand D."/>
            <person name="Aranda M."/>
        </authorList>
    </citation>
    <scope>NUCLEOTIDE SEQUENCE [LARGE SCALE GENOMIC DNA]</scope>
</reference>
<dbReference type="PANTHER" id="PTHR16146">
    <property type="entry name" value="INTELECTIN"/>
    <property type="match status" value="1"/>
</dbReference>
<evidence type="ECO:0000313" key="3">
    <source>
        <dbReference type="EMBL" id="PFX30748.1"/>
    </source>
</evidence>
<dbReference type="EMBL" id="LSMT01000046">
    <property type="protein sequence ID" value="PFX30748.1"/>
    <property type="molecule type" value="Genomic_DNA"/>
</dbReference>
<evidence type="ECO:0000256" key="1">
    <source>
        <dbReference type="ARBA" id="ARBA00023157"/>
    </source>
</evidence>
<comment type="caution">
    <text evidence="3">The sequence shown here is derived from an EMBL/GenBank/DDBJ whole genome shotgun (WGS) entry which is preliminary data.</text>
</comment>
<keyword evidence="1" id="KW-1015">Disulfide bond</keyword>
<evidence type="ECO:0008006" key="5">
    <source>
        <dbReference type="Google" id="ProtNLM"/>
    </source>
</evidence>
<dbReference type="GO" id="GO:0070492">
    <property type="term" value="F:oligosaccharide binding"/>
    <property type="evidence" value="ECO:0007669"/>
    <property type="project" value="TreeGrafter"/>
</dbReference>
<dbReference type="SUPFAM" id="SSF56496">
    <property type="entry name" value="Fibrinogen C-terminal domain-like"/>
    <property type="match status" value="1"/>
</dbReference>
<organism evidence="3 4">
    <name type="scientific">Stylophora pistillata</name>
    <name type="common">Smooth cauliflower coral</name>
    <dbReference type="NCBI Taxonomy" id="50429"/>
    <lineage>
        <taxon>Eukaryota</taxon>
        <taxon>Metazoa</taxon>
        <taxon>Cnidaria</taxon>
        <taxon>Anthozoa</taxon>
        <taxon>Hexacorallia</taxon>
        <taxon>Scleractinia</taxon>
        <taxon>Astrocoeniina</taxon>
        <taxon>Pocilloporidae</taxon>
        <taxon>Stylophora</taxon>
    </lineage>
</organism>
<dbReference type="InterPro" id="IPR036056">
    <property type="entry name" value="Fibrinogen-like_C"/>
</dbReference>
<dbReference type="OrthoDB" id="5949716at2759"/>
<proteinExistence type="predicted"/>
<keyword evidence="4" id="KW-1185">Reference proteome</keyword>